<dbReference type="Pfam" id="PF09992">
    <property type="entry name" value="NAGPA"/>
    <property type="match status" value="1"/>
</dbReference>
<evidence type="ECO:0000313" key="2">
    <source>
        <dbReference type="EMBL" id="OGY81995.1"/>
    </source>
</evidence>
<gene>
    <name evidence="2" type="ORF">A3F54_03665</name>
</gene>
<evidence type="ECO:0000313" key="3">
    <source>
        <dbReference type="Proteomes" id="UP000176952"/>
    </source>
</evidence>
<reference evidence="2 3" key="1">
    <citation type="journal article" date="2016" name="Nat. Commun.">
        <title>Thousands of microbial genomes shed light on interconnected biogeochemical processes in an aquifer system.</title>
        <authorList>
            <person name="Anantharaman K."/>
            <person name="Brown C.T."/>
            <person name="Hug L.A."/>
            <person name="Sharon I."/>
            <person name="Castelle C.J."/>
            <person name="Probst A.J."/>
            <person name="Thomas B.C."/>
            <person name="Singh A."/>
            <person name="Wilkins M.J."/>
            <person name="Karaoz U."/>
            <person name="Brodie E.L."/>
            <person name="Williams K.H."/>
            <person name="Hubbard S.S."/>
            <person name="Banfield J.F."/>
        </authorList>
    </citation>
    <scope>NUCLEOTIDE SEQUENCE [LARGE SCALE GENOMIC DNA]</scope>
</reference>
<dbReference type="STRING" id="1798542.A3F54_03665"/>
<accession>A0A1G2AZ62</accession>
<proteinExistence type="predicted"/>
<comment type="caution">
    <text evidence="2">The sequence shown here is derived from an EMBL/GenBank/DDBJ whole genome shotgun (WGS) entry which is preliminary data.</text>
</comment>
<protein>
    <recommendedName>
        <fullName evidence="1">Phosphodiester glycosidase domain-containing protein</fullName>
    </recommendedName>
</protein>
<feature type="domain" description="Phosphodiester glycosidase" evidence="1">
    <location>
        <begin position="104"/>
        <end position="210"/>
    </location>
</feature>
<dbReference type="Proteomes" id="UP000176952">
    <property type="component" value="Unassembled WGS sequence"/>
</dbReference>
<evidence type="ECO:0000259" key="1">
    <source>
        <dbReference type="Pfam" id="PF09992"/>
    </source>
</evidence>
<sequence>MVTDTAYLNDCSNGCSAKSLASYVQENGATYGIHGSYFCPPDYADCAGRTNSFNSPVFNSAGDIMINADSLPYHAGPMIAVGADGQYSYFHRTIDFGYSVAEFEAEHGTQLVAAIANSPSLVENDAVVVESESLDPTQRSAALRGAMGYNNDYVFLVIARSASVIDMGYIMQSIGADWALNLDGGGSAALYENGNYMAGPGRLLPNAVVFK</sequence>
<name>A0A1G2AZ62_9BACT</name>
<organism evidence="2 3">
    <name type="scientific">Candidatus Kerfeldbacteria bacterium RIFCSPHIGHO2_12_FULL_48_17</name>
    <dbReference type="NCBI Taxonomy" id="1798542"/>
    <lineage>
        <taxon>Bacteria</taxon>
        <taxon>Candidatus Kerfeldiibacteriota</taxon>
    </lineage>
</organism>
<dbReference type="AlphaFoldDB" id="A0A1G2AZ62"/>
<dbReference type="EMBL" id="MHKD01000040">
    <property type="protein sequence ID" value="OGY81995.1"/>
    <property type="molecule type" value="Genomic_DNA"/>
</dbReference>
<dbReference type="InterPro" id="IPR018711">
    <property type="entry name" value="NAGPA"/>
</dbReference>